<gene>
    <name evidence="9" type="ORF">ACHIPV_22630</name>
    <name evidence="7" type="ORF">ACHIPZ_05825</name>
    <name evidence="8" type="ORF">ACHIRB_02585</name>
</gene>
<protein>
    <recommendedName>
        <fullName evidence="3">Neutral ceramidase</fullName>
        <ecNumber evidence="3">3.5.1.23</ecNumber>
    </recommendedName>
</protein>
<evidence type="ECO:0000256" key="4">
    <source>
        <dbReference type="SAM" id="MobiDB-lite"/>
    </source>
</evidence>
<reference evidence="10 11" key="1">
    <citation type="submission" date="2024-10" db="EMBL/GenBank/DDBJ databases">
        <authorList>
            <person name="Riesco R."/>
        </authorList>
    </citation>
    <scope>NUCLEOTIDE SEQUENCE [LARGE SCALE GENOMIC DNA]</scope>
    <source>
        <strain evidence="9 11">NCIMB 15448</strain>
        <strain evidence="7 10">NCIMB 15449</strain>
        <strain evidence="8 12">NCIMB 15450</strain>
    </source>
</reference>
<evidence type="ECO:0000259" key="5">
    <source>
        <dbReference type="Pfam" id="PF04734"/>
    </source>
</evidence>
<dbReference type="Proteomes" id="UP001609176">
    <property type="component" value="Unassembled WGS sequence"/>
</dbReference>
<dbReference type="InterPro" id="IPR038445">
    <property type="entry name" value="NCDase_C_sf"/>
</dbReference>
<evidence type="ECO:0000313" key="9">
    <source>
        <dbReference type="EMBL" id="MFH5244647.1"/>
    </source>
</evidence>
<evidence type="ECO:0000256" key="1">
    <source>
        <dbReference type="ARBA" id="ARBA00009835"/>
    </source>
</evidence>
<accession>A0ABW7JJ02</accession>
<dbReference type="Proteomes" id="UP001609219">
    <property type="component" value="Unassembled WGS sequence"/>
</dbReference>
<proteinExistence type="inferred from homology"/>
<dbReference type="InterPro" id="IPR006311">
    <property type="entry name" value="TAT_signal"/>
</dbReference>
<keyword evidence="2 3" id="KW-0378">Hydrolase</keyword>
<evidence type="ECO:0000313" key="10">
    <source>
        <dbReference type="Proteomes" id="UP001609175"/>
    </source>
</evidence>
<dbReference type="RefSeq" id="WP_395113182.1">
    <property type="nucleotide sequence ID" value="NZ_JBIMSN010000009.1"/>
</dbReference>
<organism evidence="7 10">
    <name type="scientific">Antrihabitans spumae</name>
    <dbReference type="NCBI Taxonomy" id="3373370"/>
    <lineage>
        <taxon>Bacteria</taxon>
        <taxon>Bacillati</taxon>
        <taxon>Actinomycetota</taxon>
        <taxon>Actinomycetes</taxon>
        <taxon>Mycobacteriales</taxon>
        <taxon>Nocardiaceae</taxon>
        <taxon>Antrihabitans</taxon>
    </lineage>
</organism>
<dbReference type="PANTHER" id="PTHR12670:SF1">
    <property type="entry name" value="NEUTRAL CERAMIDASE"/>
    <property type="match status" value="1"/>
</dbReference>
<keyword evidence="12" id="KW-1185">Reference proteome</keyword>
<dbReference type="Pfam" id="PF04734">
    <property type="entry name" value="Ceramidase_alk"/>
    <property type="match status" value="1"/>
</dbReference>
<name>A0ABW7JJ02_9NOCA</name>
<evidence type="ECO:0000259" key="6">
    <source>
        <dbReference type="Pfam" id="PF17048"/>
    </source>
</evidence>
<dbReference type="PANTHER" id="PTHR12670">
    <property type="entry name" value="CERAMIDASE"/>
    <property type="match status" value="1"/>
</dbReference>
<evidence type="ECO:0000313" key="8">
    <source>
        <dbReference type="EMBL" id="MFH5227480.1"/>
    </source>
</evidence>
<evidence type="ECO:0000313" key="11">
    <source>
        <dbReference type="Proteomes" id="UP001609176"/>
    </source>
</evidence>
<dbReference type="Proteomes" id="UP001609175">
    <property type="component" value="Unassembled WGS sequence"/>
</dbReference>
<dbReference type="EC" id="3.5.1.23" evidence="3"/>
<feature type="domain" description="Neutral/alkaline non-lysosomal ceramidase N-terminal" evidence="5">
    <location>
        <begin position="56"/>
        <end position="533"/>
    </location>
</feature>
<dbReference type="EMBL" id="JBIMSP010000047">
    <property type="protein sequence ID" value="MFH5244647.1"/>
    <property type="molecule type" value="Genomic_DNA"/>
</dbReference>
<feature type="region of interest" description="Disordered" evidence="4">
    <location>
        <begin position="550"/>
        <end position="570"/>
    </location>
</feature>
<dbReference type="EMBL" id="JBIMSO010000026">
    <property type="protein sequence ID" value="MFH5207735.1"/>
    <property type="molecule type" value="Genomic_DNA"/>
</dbReference>
<dbReference type="PROSITE" id="PS51318">
    <property type="entry name" value="TAT"/>
    <property type="match status" value="1"/>
</dbReference>
<feature type="domain" description="Neutral/alkaline non-lysosomal ceramidase C-terminal" evidence="6">
    <location>
        <begin position="537"/>
        <end position="695"/>
    </location>
</feature>
<dbReference type="InterPro" id="IPR006823">
    <property type="entry name" value="Ceramidase_alk"/>
</dbReference>
<dbReference type="EMBL" id="JBIMSN010000009">
    <property type="protein sequence ID" value="MFH5227480.1"/>
    <property type="molecule type" value="Genomic_DNA"/>
</dbReference>
<evidence type="ECO:0000313" key="12">
    <source>
        <dbReference type="Proteomes" id="UP001609219"/>
    </source>
</evidence>
<dbReference type="InterPro" id="IPR031331">
    <property type="entry name" value="NEUT/ALK_ceramidase_C"/>
</dbReference>
<evidence type="ECO:0000256" key="2">
    <source>
        <dbReference type="ARBA" id="ARBA00022801"/>
    </source>
</evidence>
<dbReference type="InterPro" id="IPR031329">
    <property type="entry name" value="NEUT/ALK_ceramidase_N"/>
</dbReference>
<keyword evidence="3" id="KW-0746">Sphingolipid metabolism</keyword>
<comment type="similarity">
    <text evidence="1 3">Belongs to the neutral ceramidase family.</text>
</comment>
<evidence type="ECO:0000313" key="7">
    <source>
        <dbReference type="EMBL" id="MFH5207735.1"/>
    </source>
</evidence>
<dbReference type="Gene3D" id="2.60.40.2300">
    <property type="entry name" value="Neutral/alkaline non-lysosomal ceramidase, C-terminal domain"/>
    <property type="match status" value="1"/>
</dbReference>
<keyword evidence="3" id="KW-0443">Lipid metabolism</keyword>
<comment type="caution">
    <text evidence="7">The sequence shown here is derived from an EMBL/GenBank/DDBJ whole genome shotgun (WGS) entry which is preliminary data.</text>
</comment>
<sequence>MPTSGQPEYAHQHRSGIPRRTVLTSAAVAAFAAAAAGALGNPARARAVPSNSGSLLVGRGIADMTGEILGAGMNGYGSFEQTATGLHLRQRSRAFVFQDTANNTRLVHVTAETGLMFQSTFEEVLRRLGAQFGNLYHRGNVLLSATHTHAGPGGNSGHLLYDITVTGFRPATFEANVAGIVESIIKAHNDIAPAIVGLTRSSLSDAGVNRSAPAFDNDPATDRAAFPDRIDPQSTTLHISRGGTVDGVINWFATHGTSMKATNTIVSSDNKGYAAYRWEREEVGVDYLANNNSIVAAFAQSNPGDISPNLDLQPGEGPTDDEFQNTRIIGDRQYQAARSQSGGTGIGGGVDIRWRYVDMSNVIVAPEFTGDGREHKTAPAMLGASFAAGSQEDGGAGEDFPFNEGERGGNPMVRAVTDQIFAITPAILAAQAPKEILLPVGLVPGVVQQVFPFYVVRVGSLHLVSLPFEVTIVSGLRLRRTVSEILGAPTDSIIIQGYTNAYGHYLTTPEEYDTQNYEGGATLFGRWQLPAVTQIVAQLATALRDGTPVDPGGPAGDDATARIPVSPSGQPIVDMPPAGRAFGDVLAEPAAAYATGQQAKAVFAGANPNNNLRRGDTYLTVERKDGAAWKRVADDGDWSTKLLVEQNLLVTTITVTWDIPSGQQPGTHRIVYQGDARDISGRVFPIRGASREFEIA</sequence>
<evidence type="ECO:0000256" key="3">
    <source>
        <dbReference type="RuleBase" id="RU366019"/>
    </source>
</evidence>
<comment type="catalytic activity">
    <reaction evidence="3">
        <text>an N-acylsphing-4-enine + H2O = sphing-4-enine + a fatty acid</text>
        <dbReference type="Rhea" id="RHEA:20856"/>
        <dbReference type="ChEBI" id="CHEBI:15377"/>
        <dbReference type="ChEBI" id="CHEBI:28868"/>
        <dbReference type="ChEBI" id="CHEBI:52639"/>
        <dbReference type="ChEBI" id="CHEBI:57756"/>
        <dbReference type="EC" id="3.5.1.23"/>
    </reaction>
</comment>
<dbReference type="Pfam" id="PF17048">
    <property type="entry name" value="Ceramidse_alk_C"/>
    <property type="match status" value="1"/>
</dbReference>